<dbReference type="RefSeq" id="WP_188401879.1">
    <property type="nucleotide sequence ID" value="NZ_BMCE01000001.1"/>
</dbReference>
<sequence>MRVYYGYENIEIPQGQRTDQQEDFFITPIAVDGSGDCIRLLQINPIKTTIIFEDYGFISDSQKHYVYLDMICAFFILFGDDREKEMFLLQVEEELVAVVEDQKIIYVLGEHHQPLVKKWASSYNIGIEFILF</sequence>
<evidence type="ECO:0000313" key="1">
    <source>
        <dbReference type="EMBL" id="MBN3547663.1"/>
    </source>
</evidence>
<dbReference type="Proteomes" id="UP001319060">
    <property type="component" value="Unassembled WGS sequence"/>
</dbReference>
<name>A0ABS2ZK05_9BACL</name>
<proteinExistence type="predicted"/>
<accession>A0ABS2ZK05</accession>
<comment type="caution">
    <text evidence="1">The sequence shown here is derived from an EMBL/GenBank/DDBJ whole genome shotgun (WGS) entry which is preliminary data.</text>
</comment>
<evidence type="ECO:0000313" key="2">
    <source>
        <dbReference type="Proteomes" id="UP001319060"/>
    </source>
</evidence>
<reference evidence="1 2" key="1">
    <citation type="submission" date="2021-01" db="EMBL/GenBank/DDBJ databases">
        <title>Genome Sequencing of Type Strains.</title>
        <authorList>
            <person name="Lemaire J.F."/>
            <person name="Inderbitzin P."/>
            <person name="Collins S.B."/>
            <person name="Wespe N."/>
            <person name="Knight-Connoni V."/>
        </authorList>
    </citation>
    <scope>NUCLEOTIDE SEQUENCE [LARGE SCALE GENOMIC DNA]</scope>
    <source>
        <strain evidence="1 2">DSM 14730</strain>
    </source>
</reference>
<dbReference type="EMBL" id="JAFHKS010000044">
    <property type="protein sequence ID" value="MBN3547663.1"/>
    <property type="molecule type" value="Genomic_DNA"/>
</dbReference>
<organism evidence="1 2">
    <name type="scientific">Fictibacillus barbaricus</name>
    <dbReference type="NCBI Taxonomy" id="182136"/>
    <lineage>
        <taxon>Bacteria</taxon>
        <taxon>Bacillati</taxon>
        <taxon>Bacillota</taxon>
        <taxon>Bacilli</taxon>
        <taxon>Bacillales</taxon>
        <taxon>Fictibacillaceae</taxon>
        <taxon>Fictibacillus</taxon>
    </lineage>
</organism>
<gene>
    <name evidence="1" type="ORF">JYA64_20345</name>
</gene>
<protein>
    <submittedName>
        <fullName evidence="1">Uncharacterized protein</fullName>
    </submittedName>
</protein>
<keyword evidence="2" id="KW-1185">Reference proteome</keyword>